<reference evidence="1 2" key="1">
    <citation type="journal article" date="2015" name="Nature">
        <title>rRNA introns, odd ribosomes, and small enigmatic genomes across a large radiation of phyla.</title>
        <authorList>
            <person name="Brown C.T."/>
            <person name="Hug L.A."/>
            <person name="Thomas B.C."/>
            <person name="Sharon I."/>
            <person name="Castelle C.J."/>
            <person name="Singh A."/>
            <person name="Wilkins M.J."/>
            <person name="Williams K.H."/>
            <person name="Banfield J.F."/>
        </authorList>
    </citation>
    <scope>NUCLEOTIDE SEQUENCE [LARGE SCALE GENOMIC DNA]</scope>
</reference>
<dbReference type="EMBL" id="LCNO01000030">
    <property type="protein sequence ID" value="KKU56946.1"/>
    <property type="molecule type" value="Genomic_DNA"/>
</dbReference>
<accession>A0A0G1RIF5</accession>
<organism evidence="1 2">
    <name type="scientific">Candidatus Amesbacteria bacterium GW2011_GWA2_47_11b</name>
    <dbReference type="NCBI Taxonomy" id="1618358"/>
    <lineage>
        <taxon>Bacteria</taxon>
        <taxon>Candidatus Amesiibacteriota</taxon>
    </lineage>
</organism>
<evidence type="ECO:0000313" key="2">
    <source>
        <dbReference type="Proteomes" id="UP000034307"/>
    </source>
</evidence>
<protein>
    <submittedName>
        <fullName evidence="1">Uncharacterized protein</fullName>
    </submittedName>
</protein>
<comment type="caution">
    <text evidence="1">The sequence shown here is derived from an EMBL/GenBank/DDBJ whole genome shotgun (WGS) entry which is preliminary data.</text>
</comment>
<evidence type="ECO:0000313" key="1">
    <source>
        <dbReference type="EMBL" id="KKU56946.1"/>
    </source>
</evidence>
<proteinExistence type="predicted"/>
<sequence>MEKVRKAEQFGVLEIIHVGEELIEQSWRLFKNRMDKE</sequence>
<name>A0A0G1RIF5_9BACT</name>
<gene>
    <name evidence="1" type="ORF">UX80_C0030G0011</name>
</gene>
<dbReference type="AlphaFoldDB" id="A0A0G1RIF5"/>
<dbReference type="Proteomes" id="UP000034307">
    <property type="component" value="Unassembled WGS sequence"/>
</dbReference>